<dbReference type="SUPFAM" id="SSF50494">
    <property type="entry name" value="Trypsin-like serine proteases"/>
    <property type="match status" value="1"/>
</dbReference>
<dbReference type="AlphaFoldDB" id="A0A0L7KYD7"/>
<reference evidence="1 2" key="1">
    <citation type="journal article" date="2015" name="Genome Biol. Evol.">
        <title>The genome of winter moth (Operophtera brumata) provides a genomic perspective on sexual dimorphism and phenology.</title>
        <authorList>
            <person name="Derks M.F."/>
            <person name="Smit S."/>
            <person name="Salis L."/>
            <person name="Schijlen E."/>
            <person name="Bossers A."/>
            <person name="Mateman C."/>
            <person name="Pijl A.S."/>
            <person name="de Ridder D."/>
            <person name="Groenen M.A."/>
            <person name="Visser M.E."/>
            <person name="Megens H.J."/>
        </authorList>
    </citation>
    <scope>NUCLEOTIDE SEQUENCE [LARGE SCALE GENOMIC DNA]</scope>
    <source>
        <strain evidence="1">WM2013NL</strain>
        <tissue evidence="1">Head and thorax</tissue>
    </source>
</reference>
<organism evidence="1 2">
    <name type="scientific">Operophtera brumata</name>
    <name type="common">Winter moth</name>
    <name type="synonym">Phalaena brumata</name>
    <dbReference type="NCBI Taxonomy" id="104452"/>
    <lineage>
        <taxon>Eukaryota</taxon>
        <taxon>Metazoa</taxon>
        <taxon>Ecdysozoa</taxon>
        <taxon>Arthropoda</taxon>
        <taxon>Hexapoda</taxon>
        <taxon>Insecta</taxon>
        <taxon>Pterygota</taxon>
        <taxon>Neoptera</taxon>
        <taxon>Endopterygota</taxon>
        <taxon>Lepidoptera</taxon>
        <taxon>Glossata</taxon>
        <taxon>Ditrysia</taxon>
        <taxon>Geometroidea</taxon>
        <taxon>Geometridae</taxon>
        <taxon>Larentiinae</taxon>
        <taxon>Operophtera</taxon>
    </lineage>
</organism>
<dbReference type="InterPro" id="IPR009003">
    <property type="entry name" value="Peptidase_S1_PA"/>
</dbReference>
<feature type="non-terminal residue" evidence="1">
    <location>
        <position position="1"/>
    </location>
</feature>
<sequence>CGIVSPDTKLVVTGPTSRGGEVPWHALIYTKTTKPNTQICATCFWSSSDDVLLPASQFAVAVGKIKEIAIPLRFQGMNANYQDNLAVLVVSKPFVYNTYVQPLYLFYMYGWQCSQIAGWDCEKPTVLQVKELKFLDVTNCMNESPRDFIKYITSDKIKRTNINSFILI</sequence>
<accession>A0A0L7KYD7</accession>
<dbReference type="Gene3D" id="2.40.10.10">
    <property type="entry name" value="Trypsin-like serine proteases"/>
    <property type="match status" value="1"/>
</dbReference>
<dbReference type="Proteomes" id="UP000037510">
    <property type="component" value="Unassembled WGS sequence"/>
</dbReference>
<evidence type="ECO:0000313" key="1">
    <source>
        <dbReference type="EMBL" id="KOB68064.1"/>
    </source>
</evidence>
<feature type="non-terminal residue" evidence="1">
    <location>
        <position position="168"/>
    </location>
</feature>
<protein>
    <submittedName>
        <fullName evidence="1">Hemolymph protein 14</fullName>
    </submittedName>
</protein>
<evidence type="ECO:0000313" key="2">
    <source>
        <dbReference type="Proteomes" id="UP000037510"/>
    </source>
</evidence>
<keyword evidence="2" id="KW-1185">Reference proteome</keyword>
<gene>
    <name evidence="1" type="ORF">OBRU01_15124</name>
</gene>
<dbReference type="InterPro" id="IPR043504">
    <property type="entry name" value="Peptidase_S1_PA_chymotrypsin"/>
</dbReference>
<comment type="caution">
    <text evidence="1">The sequence shown here is derived from an EMBL/GenBank/DDBJ whole genome shotgun (WGS) entry which is preliminary data.</text>
</comment>
<proteinExistence type="predicted"/>
<dbReference type="EMBL" id="JTDY01004511">
    <property type="protein sequence ID" value="KOB68064.1"/>
    <property type="molecule type" value="Genomic_DNA"/>
</dbReference>
<name>A0A0L7KYD7_OPEBR</name>